<dbReference type="Proteomes" id="UP000240996">
    <property type="component" value="Unassembled WGS sequence"/>
</dbReference>
<comment type="subcellular location">
    <subcellularLocation>
        <location evidence="1">Membrane</location>
        <topology evidence="1">Multi-pass membrane protein</topology>
    </subcellularLocation>
</comment>
<sequence length="145" mass="14975">MYGVGPAVAWLIAALVLGIAELAVPGVFLVFLAIAAAFTGVMALAFPDLPVAVQLVAFAVWSVVAVTIGKRWYRDYPVEGGDPLLNDRAARLIGQIVIVETALVGGQGRVLVGDGSWPARGPDAAVGTRVRIVAVMDGAVAVEPQ</sequence>
<dbReference type="RefSeq" id="WP_031438994.1">
    <property type="nucleotide sequence ID" value="NZ_PZZN01000003.1"/>
</dbReference>
<organism evidence="7 8">
    <name type="scientific">Sphingomonas aerolata</name>
    <dbReference type="NCBI Taxonomy" id="185951"/>
    <lineage>
        <taxon>Bacteria</taxon>
        <taxon>Pseudomonadati</taxon>
        <taxon>Pseudomonadota</taxon>
        <taxon>Alphaproteobacteria</taxon>
        <taxon>Sphingomonadales</taxon>
        <taxon>Sphingomonadaceae</taxon>
        <taxon>Sphingomonas</taxon>
    </lineage>
</organism>
<dbReference type="GO" id="GO:0005886">
    <property type="term" value="C:plasma membrane"/>
    <property type="evidence" value="ECO:0007669"/>
    <property type="project" value="TreeGrafter"/>
</dbReference>
<dbReference type="Gene3D" id="2.40.50.140">
    <property type="entry name" value="Nucleic acid-binding proteins"/>
    <property type="match status" value="1"/>
</dbReference>
<reference evidence="7 8" key="1">
    <citation type="submission" date="2018-04" db="EMBL/GenBank/DDBJ databases">
        <title>Genomic Encyclopedia of Type Strains, Phase III (KMG-III): the genomes of soil and plant-associated and newly described type strains.</title>
        <authorList>
            <person name="Whitman W."/>
        </authorList>
    </citation>
    <scope>NUCLEOTIDE SEQUENCE [LARGE SCALE GENOMIC DNA]</scope>
    <source>
        <strain evidence="7 8">NW12</strain>
    </source>
</reference>
<comment type="caution">
    <text evidence="7">The sequence shown here is derived from an EMBL/GenBank/DDBJ whole genome shotgun (WGS) entry which is preliminary data.</text>
</comment>
<evidence type="ECO:0000313" key="8">
    <source>
        <dbReference type="Proteomes" id="UP000240996"/>
    </source>
</evidence>
<dbReference type="InterPro" id="IPR052165">
    <property type="entry name" value="Membrane_assoc_protease"/>
</dbReference>
<gene>
    <name evidence="7" type="ORF">C8J24_3102</name>
</gene>
<dbReference type="PANTHER" id="PTHR33507">
    <property type="entry name" value="INNER MEMBRANE PROTEIN YBBJ"/>
    <property type="match status" value="1"/>
</dbReference>
<keyword evidence="2 5" id="KW-0812">Transmembrane</keyword>
<evidence type="ECO:0000256" key="4">
    <source>
        <dbReference type="ARBA" id="ARBA00023136"/>
    </source>
</evidence>
<dbReference type="InterPro" id="IPR012340">
    <property type="entry name" value="NA-bd_OB-fold"/>
</dbReference>
<protein>
    <recommendedName>
        <fullName evidence="6">NfeD-like C-terminal domain-containing protein</fullName>
    </recommendedName>
</protein>
<feature type="domain" description="NfeD-like C-terminal" evidence="6">
    <location>
        <begin position="90"/>
        <end position="144"/>
    </location>
</feature>
<accession>A0A2T4YNA8</accession>
<dbReference type="PANTHER" id="PTHR33507:SF3">
    <property type="entry name" value="INNER MEMBRANE PROTEIN YBBJ"/>
    <property type="match status" value="1"/>
</dbReference>
<name>A0A2T4YNA8_9SPHN</name>
<keyword evidence="8" id="KW-1185">Reference proteome</keyword>
<evidence type="ECO:0000313" key="7">
    <source>
        <dbReference type="EMBL" id="PTM44889.1"/>
    </source>
</evidence>
<evidence type="ECO:0000256" key="3">
    <source>
        <dbReference type="ARBA" id="ARBA00022989"/>
    </source>
</evidence>
<keyword evidence="3 5" id="KW-1133">Transmembrane helix</keyword>
<dbReference type="AlphaFoldDB" id="A0A2T4YNA8"/>
<feature type="transmembrane region" description="Helical" evidence="5">
    <location>
        <begin position="51"/>
        <end position="69"/>
    </location>
</feature>
<dbReference type="EMBL" id="PZZN01000003">
    <property type="protein sequence ID" value="PTM44889.1"/>
    <property type="molecule type" value="Genomic_DNA"/>
</dbReference>
<keyword evidence="4 5" id="KW-0472">Membrane</keyword>
<evidence type="ECO:0000256" key="1">
    <source>
        <dbReference type="ARBA" id="ARBA00004141"/>
    </source>
</evidence>
<dbReference type="InterPro" id="IPR002810">
    <property type="entry name" value="NfeD-like_C"/>
</dbReference>
<evidence type="ECO:0000259" key="6">
    <source>
        <dbReference type="Pfam" id="PF01957"/>
    </source>
</evidence>
<dbReference type="Pfam" id="PF01957">
    <property type="entry name" value="NfeD"/>
    <property type="match status" value="1"/>
</dbReference>
<proteinExistence type="predicted"/>
<evidence type="ECO:0000256" key="5">
    <source>
        <dbReference type="SAM" id="Phobius"/>
    </source>
</evidence>
<evidence type="ECO:0000256" key="2">
    <source>
        <dbReference type="ARBA" id="ARBA00022692"/>
    </source>
</evidence>
<feature type="transmembrane region" description="Helical" evidence="5">
    <location>
        <begin position="12"/>
        <end position="45"/>
    </location>
</feature>